<proteinExistence type="predicted"/>
<dbReference type="PANTHER" id="PTHR43792:SF1">
    <property type="entry name" value="N-ACETYLTRANSFERASE DOMAIN-CONTAINING PROTEIN"/>
    <property type="match status" value="1"/>
</dbReference>
<keyword evidence="3" id="KW-1185">Reference proteome</keyword>
<comment type="caution">
    <text evidence="2">The sequence shown here is derived from an EMBL/GenBank/DDBJ whole genome shotgun (WGS) entry which is preliminary data.</text>
</comment>
<dbReference type="InterPro" id="IPR016181">
    <property type="entry name" value="Acyl_CoA_acyltransferase"/>
</dbReference>
<dbReference type="SUPFAM" id="SSF55729">
    <property type="entry name" value="Acyl-CoA N-acyltransferases (Nat)"/>
    <property type="match status" value="1"/>
</dbReference>
<dbReference type="PANTHER" id="PTHR43792">
    <property type="entry name" value="GNAT FAMILY, PUTATIVE (AFU_ORTHOLOGUE AFUA_3G00765)-RELATED-RELATED"/>
    <property type="match status" value="1"/>
</dbReference>
<evidence type="ECO:0000313" key="2">
    <source>
        <dbReference type="EMBL" id="KAL2842915.1"/>
    </source>
</evidence>
<dbReference type="PROSITE" id="PS51186">
    <property type="entry name" value="GNAT"/>
    <property type="match status" value="1"/>
</dbReference>
<gene>
    <name evidence="2" type="ORF">BJY01DRAFT_264391</name>
</gene>
<evidence type="ECO:0000313" key="3">
    <source>
        <dbReference type="Proteomes" id="UP001610446"/>
    </source>
</evidence>
<protein>
    <submittedName>
        <fullName evidence="2">GNAT domain-containing protein</fullName>
    </submittedName>
</protein>
<evidence type="ECO:0000259" key="1">
    <source>
        <dbReference type="PROSITE" id="PS51186"/>
    </source>
</evidence>
<dbReference type="Proteomes" id="UP001610446">
    <property type="component" value="Unassembled WGS sequence"/>
</dbReference>
<dbReference type="Pfam" id="PF13302">
    <property type="entry name" value="Acetyltransf_3"/>
    <property type="match status" value="1"/>
</dbReference>
<dbReference type="InterPro" id="IPR000182">
    <property type="entry name" value="GNAT_dom"/>
</dbReference>
<organism evidence="2 3">
    <name type="scientific">Aspergillus pseudoustus</name>
    <dbReference type="NCBI Taxonomy" id="1810923"/>
    <lineage>
        <taxon>Eukaryota</taxon>
        <taxon>Fungi</taxon>
        <taxon>Dikarya</taxon>
        <taxon>Ascomycota</taxon>
        <taxon>Pezizomycotina</taxon>
        <taxon>Eurotiomycetes</taxon>
        <taxon>Eurotiomycetidae</taxon>
        <taxon>Eurotiales</taxon>
        <taxon>Aspergillaceae</taxon>
        <taxon>Aspergillus</taxon>
        <taxon>Aspergillus subgen. Nidulantes</taxon>
    </lineage>
</organism>
<dbReference type="EMBL" id="JBFXLU010000095">
    <property type="protein sequence ID" value="KAL2842915.1"/>
    <property type="molecule type" value="Genomic_DNA"/>
</dbReference>
<feature type="domain" description="N-acetyltransferase" evidence="1">
    <location>
        <begin position="39"/>
        <end position="211"/>
    </location>
</feature>
<dbReference type="Gene3D" id="3.40.630.30">
    <property type="match status" value="1"/>
</dbReference>
<sequence>MTAISTLAEEQPARGSFFPPQRNRVIVPESIETIHTPRLILRPLALSDAEDIFEHRRLQEVADWLILKVPHKDVQETRDSIAAKVFTTPDASGATGRIFSFAIMLADDATEKVIGALGVNALSPAPSIGYCTHPGSWGQGIGSEAVKGLVDAWWRLPRVEVAVEGKEKLFAGCSTANVASLKVLFKNGFQVYEETKIMGEDVALFELETPKGE</sequence>
<accession>A0ABR4JSA1</accession>
<dbReference type="InterPro" id="IPR051531">
    <property type="entry name" value="N-acetyltransferase"/>
</dbReference>
<reference evidence="2 3" key="1">
    <citation type="submission" date="2024-07" db="EMBL/GenBank/DDBJ databases">
        <title>Section-level genome sequencing and comparative genomics of Aspergillus sections Usti and Cavernicolus.</title>
        <authorList>
            <consortium name="Lawrence Berkeley National Laboratory"/>
            <person name="Nybo J.L."/>
            <person name="Vesth T.C."/>
            <person name="Theobald S."/>
            <person name="Frisvad J.C."/>
            <person name="Larsen T.O."/>
            <person name="Kjaerboelling I."/>
            <person name="Rothschild-Mancinelli K."/>
            <person name="Lyhne E.K."/>
            <person name="Kogle M.E."/>
            <person name="Barry K."/>
            <person name="Clum A."/>
            <person name="Na H."/>
            <person name="Ledsgaard L."/>
            <person name="Lin J."/>
            <person name="Lipzen A."/>
            <person name="Kuo A."/>
            <person name="Riley R."/>
            <person name="Mondo S."/>
            <person name="Labutti K."/>
            <person name="Haridas S."/>
            <person name="Pangalinan J."/>
            <person name="Salamov A.A."/>
            <person name="Simmons B.A."/>
            <person name="Magnuson J.K."/>
            <person name="Chen J."/>
            <person name="Drula E."/>
            <person name="Henrissat B."/>
            <person name="Wiebenga A."/>
            <person name="Lubbers R.J."/>
            <person name="Gomes A.C."/>
            <person name="Makela M.R."/>
            <person name="Stajich J."/>
            <person name="Grigoriev I.V."/>
            <person name="Mortensen U.H."/>
            <person name="De Vries R.P."/>
            <person name="Baker S.E."/>
            <person name="Andersen M.R."/>
        </authorList>
    </citation>
    <scope>NUCLEOTIDE SEQUENCE [LARGE SCALE GENOMIC DNA]</scope>
    <source>
        <strain evidence="2 3">CBS 123904</strain>
    </source>
</reference>
<name>A0ABR4JSA1_9EURO</name>